<evidence type="ECO:0000313" key="3">
    <source>
        <dbReference type="Proteomes" id="UP000280197"/>
    </source>
</evidence>
<sequence length="533" mass="58543">MTAPLTVHRVLGDRPFAEIGRPTAVAVGEERGLVVVGGDLGSLQWSGDGTAGSRWRQHRVGVYGADDLRCRAVVSSRWPVQCLAFHPTLPLVAVGTGSYDGGYFFEGELLLLDLESGRARSVMRGAREVLKLEWRSAWALRLVLAPPDEGEFDEEAHTQGFDVVVERPDWSAVPQGSVRQEELGGQQVTWERPAHEDAVGAVAALTGEPGWEPRRQVWDVRRLADGRVLACLEEVLAEAWLPDGRLDWCVPDEEGGRQLVVREHEVWVNAERRRVRRVGREWVTPSPLIARLSPADGTSLGALALGFPAVFTTRRDGWLALRPTDVHRRRDAQPVGLVPPAGDTPEATVTLSGYDLFNHSFPVRHSSRLLFLQGDGREPWRDKWVVEIDPYGTDGPRRLFPLDWRTPARHLFGGPGVEVGGDLVHAGTVHDGVGLLPGNAFVVRRSLKDGAARWEFTADHPATAVDGDEDTVYVAYNSGELVALNAVDGSVRWRHHLKVDGQPVVPLSLELTDADRLLVGTVDGRILDCSITP</sequence>
<name>A0A3S9HVB3_9ACTN</name>
<accession>A0A3S9HVB3</accession>
<dbReference type="Pfam" id="PF13360">
    <property type="entry name" value="PQQ_2"/>
    <property type="match status" value="1"/>
</dbReference>
<dbReference type="SUPFAM" id="SSF69322">
    <property type="entry name" value="Tricorn protease domain 2"/>
    <property type="match status" value="1"/>
</dbReference>
<proteinExistence type="predicted"/>
<evidence type="ECO:0000259" key="1">
    <source>
        <dbReference type="Pfam" id="PF13360"/>
    </source>
</evidence>
<feature type="domain" description="Pyrrolo-quinoline quinone repeat" evidence="1">
    <location>
        <begin position="374"/>
        <end position="526"/>
    </location>
</feature>
<reference evidence="2 3" key="1">
    <citation type="submission" date="2018-12" db="EMBL/GenBank/DDBJ databases">
        <authorList>
            <person name="Li K."/>
        </authorList>
    </citation>
    <scope>NUCLEOTIDE SEQUENCE [LARGE SCALE GENOMIC DNA]</scope>
    <source>
        <strain evidence="3">CR22</strain>
    </source>
</reference>
<evidence type="ECO:0000313" key="2">
    <source>
        <dbReference type="EMBL" id="AZP16044.1"/>
    </source>
</evidence>
<dbReference type="InterPro" id="IPR002372">
    <property type="entry name" value="PQQ_rpt_dom"/>
</dbReference>
<dbReference type="KEGG" id="saqu:EJC51_07930"/>
<dbReference type="Proteomes" id="UP000280197">
    <property type="component" value="Chromosome"/>
</dbReference>
<dbReference type="InterPro" id="IPR015943">
    <property type="entry name" value="WD40/YVTN_repeat-like_dom_sf"/>
</dbReference>
<gene>
    <name evidence="2" type="ORF">EJC51_07930</name>
</gene>
<dbReference type="Gene3D" id="2.130.10.10">
    <property type="entry name" value="YVTN repeat-like/Quinoprotein amine dehydrogenase"/>
    <property type="match status" value="1"/>
</dbReference>
<keyword evidence="3" id="KW-1185">Reference proteome</keyword>
<dbReference type="RefSeq" id="WP_126270408.1">
    <property type="nucleotide sequence ID" value="NZ_CP034463.1"/>
</dbReference>
<protein>
    <recommendedName>
        <fullName evidence="1">Pyrrolo-quinoline quinone repeat domain-containing protein</fullName>
    </recommendedName>
</protein>
<organism evidence="2 3">
    <name type="scientific">Streptomyces aquilus</name>
    <dbReference type="NCBI Taxonomy" id="2548456"/>
    <lineage>
        <taxon>Bacteria</taxon>
        <taxon>Bacillati</taxon>
        <taxon>Actinomycetota</taxon>
        <taxon>Actinomycetes</taxon>
        <taxon>Kitasatosporales</taxon>
        <taxon>Streptomycetaceae</taxon>
        <taxon>Streptomyces</taxon>
    </lineage>
</organism>
<dbReference type="EMBL" id="CP034463">
    <property type="protein sequence ID" value="AZP16044.1"/>
    <property type="molecule type" value="Genomic_DNA"/>
</dbReference>
<dbReference type="AlphaFoldDB" id="A0A3S9HVB3"/>